<gene>
    <name evidence="3" type="ORF">HNQ39_001601</name>
</gene>
<feature type="transmembrane region" description="Helical" evidence="1">
    <location>
        <begin position="12"/>
        <end position="28"/>
    </location>
</feature>
<evidence type="ECO:0000256" key="1">
    <source>
        <dbReference type="SAM" id="Phobius"/>
    </source>
</evidence>
<feature type="transmembrane region" description="Helical" evidence="1">
    <location>
        <begin position="267"/>
        <end position="285"/>
    </location>
</feature>
<comment type="caution">
    <text evidence="3">The sequence shown here is derived from an EMBL/GenBank/DDBJ whole genome shotgun (WGS) entry which is preliminary data.</text>
</comment>
<dbReference type="PANTHER" id="PTHR23028:SF131">
    <property type="entry name" value="BLR2367 PROTEIN"/>
    <property type="match status" value="1"/>
</dbReference>
<dbReference type="AlphaFoldDB" id="A0A7W9SNY0"/>
<dbReference type="GO" id="GO:0016020">
    <property type="term" value="C:membrane"/>
    <property type="evidence" value="ECO:0007669"/>
    <property type="project" value="TreeGrafter"/>
</dbReference>
<dbReference type="InterPro" id="IPR050879">
    <property type="entry name" value="Acyltransferase_3"/>
</dbReference>
<keyword evidence="4" id="KW-1185">Reference proteome</keyword>
<accession>A0A7W9SNY0</accession>
<feature type="transmembrane region" description="Helical" evidence="1">
    <location>
        <begin position="338"/>
        <end position="361"/>
    </location>
</feature>
<evidence type="ECO:0000313" key="4">
    <source>
        <dbReference type="Proteomes" id="UP000520814"/>
    </source>
</evidence>
<feature type="transmembrane region" description="Helical" evidence="1">
    <location>
        <begin position="56"/>
        <end position="79"/>
    </location>
</feature>
<dbReference type="RefSeq" id="WP_184193589.1">
    <property type="nucleotide sequence ID" value="NZ_JACHGW010000002.1"/>
</dbReference>
<dbReference type="PANTHER" id="PTHR23028">
    <property type="entry name" value="ACETYLTRANSFERASE"/>
    <property type="match status" value="1"/>
</dbReference>
<sequence length="383" mass="43267">MAPTKSRLTFIDSLRGFAALWVVCYHLWNRFYPALSSQGHVLSAGPPSNLGSALTFFTFGFGYSGVTLFFVLSGLCIHLPQARRGNLWVPLSEFTSRRFWRLYPAYIASIVFSVIALAIPKILLLAIGKNIGTFNWWAEVRGTDAIISAVFLQQFWPKSLGLNGVYWTLVFEVQFYIVYPMLLWCLRKASLVLVGIVLFLCEIYFALFPTPVQCFFPARYFEWFLGVIAAEALIKNPKWASSTVLNLCAMIGGVGGVFSVFEPHLYPFRDLLFAVGYFGLLLLVAKSSGLLMRVFNWPVMAGLGVFSYSLYLIHVPIIDLVWVANDRLLATRGSNQQLVHLLSFVSIPISILVAYAFYWLFERPFLRTKQTNHDRVSDLKIGS</sequence>
<name>A0A7W9SNY0_ARMRO</name>
<feature type="transmembrane region" description="Helical" evidence="1">
    <location>
        <begin position="243"/>
        <end position="261"/>
    </location>
</feature>
<dbReference type="Proteomes" id="UP000520814">
    <property type="component" value="Unassembled WGS sequence"/>
</dbReference>
<dbReference type="EMBL" id="JACHGW010000002">
    <property type="protein sequence ID" value="MBB6049810.1"/>
    <property type="molecule type" value="Genomic_DNA"/>
</dbReference>
<dbReference type="GO" id="GO:0016747">
    <property type="term" value="F:acyltransferase activity, transferring groups other than amino-acyl groups"/>
    <property type="evidence" value="ECO:0007669"/>
    <property type="project" value="InterPro"/>
</dbReference>
<keyword evidence="1" id="KW-0472">Membrane</keyword>
<dbReference type="InterPro" id="IPR002656">
    <property type="entry name" value="Acyl_transf_3_dom"/>
</dbReference>
<feature type="transmembrane region" description="Helical" evidence="1">
    <location>
        <begin position="297"/>
        <end position="318"/>
    </location>
</feature>
<feature type="transmembrane region" description="Helical" evidence="1">
    <location>
        <begin position="191"/>
        <end position="208"/>
    </location>
</feature>
<evidence type="ECO:0000259" key="2">
    <source>
        <dbReference type="Pfam" id="PF01757"/>
    </source>
</evidence>
<proteinExistence type="predicted"/>
<keyword evidence="1" id="KW-0812">Transmembrane</keyword>
<reference evidence="3 4" key="1">
    <citation type="submission" date="2020-08" db="EMBL/GenBank/DDBJ databases">
        <title>Genomic Encyclopedia of Type Strains, Phase IV (KMG-IV): sequencing the most valuable type-strain genomes for metagenomic binning, comparative biology and taxonomic classification.</title>
        <authorList>
            <person name="Goeker M."/>
        </authorList>
    </citation>
    <scope>NUCLEOTIDE SEQUENCE [LARGE SCALE GENOMIC DNA]</scope>
    <source>
        <strain evidence="3 4">DSM 23562</strain>
    </source>
</reference>
<feature type="transmembrane region" description="Helical" evidence="1">
    <location>
        <begin position="100"/>
        <end position="127"/>
    </location>
</feature>
<feature type="domain" description="Acyltransferase 3" evidence="2">
    <location>
        <begin position="9"/>
        <end position="359"/>
    </location>
</feature>
<keyword evidence="1" id="KW-1133">Transmembrane helix</keyword>
<dbReference type="GO" id="GO:0000271">
    <property type="term" value="P:polysaccharide biosynthetic process"/>
    <property type="evidence" value="ECO:0007669"/>
    <property type="project" value="TreeGrafter"/>
</dbReference>
<feature type="transmembrane region" description="Helical" evidence="1">
    <location>
        <begin position="220"/>
        <end position="236"/>
    </location>
</feature>
<organism evidence="3 4">
    <name type="scientific">Armatimonas rosea</name>
    <dbReference type="NCBI Taxonomy" id="685828"/>
    <lineage>
        <taxon>Bacteria</taxon>
        <taxon>Bacillati</taxon>
        <taxon>Armatimonadota</taxon>
        <taxon>Armatimonadia</taxon>
        <taxon>Armatimonadales</taxon>
        <taxon>Armatimonadaceae</taxon>
        <taxon>Armatimonas</taxon>
    </lineage>
</organism>
<evidence type="ECO:0000313" key="3">
    <source>
        <dbReference type="EMBL" id="MBB6049810.1"/>
    </source>
</evidence>
<protein>
    <submittedName>
        <fullName evidence="3">Peptidoglycan/LPS O-acetylase OafA/YrhL</fullName>
    </submittedName>
</protein>
<dbReference type="Pfam" id="PF01757">
    <property type="entry name" value="Acyl_transf_3"/>
    <property type="match status" value="1"/>
</dbReference>
<feature type="transmembrane region" description="Helical" evidence="1">
    <location>
        <begin position="165"/>
        <end position="184"/>
    </location>
</feature>